<dbReference type="AlphaFoldDB" id="A0A644YPI9"/>
<dbReference type="Pfam" id="PF14905">
    <property type="entry name" value="OMP_b-brl_3"/>
    <property type="match status" value="1"/>
</dbReference>
<accession>A0A644YPI9</accession>
<feature type="domain" description="Outer membrane protein beta-barrel" evidence="1">
    <location>
        <begin position="440"/>
        <end position="890"/>
    </location>
</feature>
<dbReference type="EMBL" id="VSSQ01005639">
    <property type="protein sequence ID" value="MPM29908.1"/>
    <property type="molecule type" value="Genomic_DNA"/>
</dbReference>
<sequence length="922" mass="104119">MRQKSLLSILALLFFCSAVGQNRIYTQKSIDISFKVKDSLSGEGLEFVTASLFKVKDEKTVYTYSMSDSSGLVKFMNIPSGKYSIILEYLGYYSKKISNLEVAAKVDGDNVSLYSTFPDKIVMRENPRELNAAILTDKTTPIKRVGDTLIYNVASFKVSDNDMLEDFFKKLPGWSVNRDGKITVNGKPIDQITVNGRVFFVNDPVFVSKNLPAKIMQQIKLFEKKSEKSAFLGSHDDNPKQTVDVKIRDDMMKGWVGNVTAGAGSEERFKSKAFVANFDKFKQIAIIGNGSNVNDEFRSFSTTFPQKNTNYSLGSNLNLRNKKGNILSDISYKFSGNNITNETYINKLNTLKDTSFIIDQNTKNNQVRNSHNVDAKVTKTSAKYMSIFKAAASYSNLMSDNDNQYRTIGGKTGIPIIDGEQRSSDKNLTESVDLSYDYIRKLKKTNRSFSIKTSLRVNDRESDGFNYSKKTIHKENNSYITDQKNTSNLNNYSFSADFSYNEPIFKKYKLVTEFKNNLNFGKLQKKTYDKDINGNYSIIDQEMSADLNSTTYKSNIGLFIENNMSKSGFILKGGFNISGEYIGASLKNNNINRSFFSIDPSFQLRVKIVGLTLLYVNYKGYNVSPNLNSLIPMPDNRNPLVLALGNPDLKPSYINDLSVKLNIVNNNGYASGIIISGSLNMISNNIISKSWFDDKGVQYIMPINESGDYSAKANMVFDYPIFNELMTIKGSITSELSTMKTYVNNQKGETKIANNYFSFGLGYRSVNTSVQAGVSFNNDCRESSFNRGIFNTTWKNSADLYFRTVLPLDIDFNSDISYNFFTGYVGGNTNIALWNAKISRNIIRNKLLFTINANDILNQNKSIYRKVSDFYIEERRSSIVGRHILFSLTYKFMIGGKSGAFREKADNILQRNEQMEKLPISL</sequence>
<comment type="caution">
    <text evidence="2">The sequence shown here is derived from an EMBL/GenBank/DDBJ whole genome shotgun (WGS) entry which is preliminary data.</text>
</comment>
<dbReference type="SUPFAM" id="SSF56935">
    <property type="entry name" value="Porins"/>
    <property type="match status" value="1"/>
</dbReference>
<evidence type="ECO:0000259" key="1">
    <source>
        <dbReference type="Pfam" id="PF14905"/>
    </source>
</evidence>
<proteinExistence type="predicted"/>
<gene>
    <name evidence="2" type="ORF">SDC9_76450</name>
</gene>
<evidence type="ECO:0000313" key="2">
    <source>
        <dbReference type="EMBL" id="MPM29908.1"/>
    </source>
</evidence>
<reference evidence="2" key="1">
    <citation type="submission" date="2019-08" db="EMBL/GenBank/DDBJ databases">
        <authorList>
            <person name="Kucharzyk K."/>
            <person name="Murdoch R.W."/>
            <person name="Higgins S."/>
            <person name="Loffler F."/>
        </authorList>
    </citation>
    <scope>NUCLEOTIDE SEQUENCE</scope>
</reference>
<organism evidence="2">
    <name type="scientific">bioreactor metagenome</name>
    <dbReference type="NCBI Taxonomy" id="1076179"/>
    <lineage>
        <taxon>unclassified sequences</taxon>
        <taxon>metagenomes</taxon>
        <taxon>ecological metagenomes</taxon>
    </lineage>
</organism>
<name>A0A644YPI9_9ZZZZ</name>
<protein>
    <recommendedName>
        <fullName evidence="1">Outer membrane protein beta-barrel domain-containing protein</fullName>
    </recommendedName>
</protein>
<dbReference type="InterPro" id="IPR041700">
    <property type="entry name" value="OMP_b-brl_3"/>
</dbReference>